<proteinExistence type="inferred from homology"/>
<dbReference type="NCBIfam" id="TIGR02532">
    <property type="entry name" value="IV_pilin_GFxxxE"/>
    <property type="match status" value="1"/>
</dbReference>
<dbReference type="EMBL" id="JBBDHC010000002">
    <property type="protein sequence ID" value="MEJ1248463.1"/>
    <property type="molecule type" value="Genomic_DNA"/>
</dbReference>
<keyword evidence="7 11" id="KW-0812">Transmembrane</keyword>
<dbReference type="GO" id="GO:0005886">
    <property type="term" value="C:plasma membrane"/>
    <property type="evidence" value="ECO:0007669"/>
    <property type="project" value="UniProtKB-SubCell"/>
</dbReference>
<evidence type="ECO:0000256" key="8">
    <source>
        <dbReference type="ARBA" id="ARBA00022989"/>
    </source>
</evidence>
<comment type="subcellular location">
    <subcellularLocation>
        <location evidence="1">Cell inner membrane</location>
        <topology evidence="1">Single-pass membrane protein</topology>
    </subcellularLocation>
</comment>
<dbReference type="AlphaFoldDB" id="A0AAW9R2Q4"/>
<dbReference type="NCBIfam" id="TIGR01710">
    <property type="entry name" value="typeII_sec_gspG"/>
    <property type="match status" value="1"/>
</dbReference>
<evidence type="ECO:0000259" key="12">
    <source>
        <dbReference type="Pfam" id="PF08334"/>
    </source>
</evidence>
<evidence type="ECO:0000256" key="7">
    <source>
        <dbReference type="ARBA" id="ARBA00022692"/>
    </source>
</evidence>
<keyword evidence="14" id="KW-1185">Reference proteome</keyword>
<comment type="caution">
    <text evidence="13">The sequence shown here is derived from an EMBL/GenBank/DDBJ whole genome shotgun (WGS) entry which is preliminary data.</text>
</comment>
<evidence type="ECO:0000256" key="1">
    <source>
        <dbReference type="ARBA" id="ARBA00004377"/>
    </source>
</evidence>
<dbReference type="Proteomes" id="UP001364472">
    <property type="component" value="Unassembled WGS sequence"/>
</dbReference>
<evidence type="ECO:0000256" key="6">
    <source>
        <dbReference type="ARBA" id="ARBA00022519"/>
    </source>
</evidence>
<dbReference type="PANTHER" id="PTHR30093:SF44">
    <property type="entry name" value="TYPE II SECRETION SYSTEM CORE PROTEIN G"/>
    <property type="match status" value="1"/>
</dbReference>
<feature type="transmembrane region" description="Helical" evidence="11">
    <location>
        <begin position="21"/>
        <end position="42"/>
    </location>
</feature>
<keyword evidence="6" id="KW-0997">Cell inner membrane</keyword>
<dbReference type="Gene3D" id="3.30.700.10">
    <property type="entry name" value="Glycoprotein, Type 4 Pilin"/>
    <property type="match status" value="1"/>
</dbReference>
<evidence type="ECO:0000256" key="10">
    <source>
        <dbReference type="SAM" id="MobiDB-lite"/>
    </source>
</evidence>
<keyword evidence="4" id="KW-1003">Cell membrane</keyword>
<keyword evidence="8 11" id="KW-1133">Transmembrane helix</keyword>
<keyword evidence="9 11" id="KW-0472">Membrane</keyword>
<reference evidence="13 14" key="1">
    <citation type="journal article" date="2016" name="Antonie Van Leeuwenhoek">
        <title>Denitratimonas tolerans gen. nov., sp. nov., a denitrifying bacterium isolated from a bioreactor for tannery wastewater treatment.</title>
        <authorList>
            <person name="Han S.I."/>
            <person name="Kim J.O."/>
            <person name="Lee Y.R."/>
            <person name="Ekpeghere K.I."/>
            <person name="Koh S.C."/>
            <person name="Whang K.S."/>
        </authorList>
    </citation>
    <scope>NUCLEOTIDE SEQUENCE [LARGE SCALE GENOMIC DNA]</scope>
    <source>
        <strain evidence="13 14">KACC 17565</strain>
    </source>
</reference>
<evidence type="ECO:0000256" key="9">
    <source>
        <dbReference type="ARBA" id="ARBA00023136"/>
    </source>
</evidence>
<evidence type="ECO:0000256" key="2">
    <source>
        <dbReference type="ARBA" id="ARBA00009984"/>
    </source>
</evidence>
<evidence type="ECO:0000256" key="4">
    <source>
        <dbReference type="ARBA" id="ARBA00022475"/>
    </source>
</evidence>
<organism evidence="13 14">
    <name type="scientific">Denitratimonas tolerans</name>
    <dbReference type="NCBI Taxonomy" id="1338420"/>
    <lineage>
        <taxon>Bacteria</taxon>
        <taxon>Pseudomonadati</taxon>
        <taxon>Pseudomonadota</taxon>
        <taxon>Gammaproteobacteria</taxon>
        <taxon>Lysobacterales</taxon>
        <taxon>Lysobacteraceae</taxon>
        <taxon>Denitratimonas</taxon>
    </lineage>
</organism>
<dbReference type="Pfam" id="PF08334">
    <property type="entry name" value="T2SSG"/>
    <property type="match status" value="1"/>
</dbReference>
<protein>
    <recommendedName>
        <fullName evidence="3">Type II secretion system core protein G</fullName>
    </recommendedName>
</protein>
<keyword evidence="5" id="KW-0488">Methylation</keyword>
<dbReference type="InterPro" id="IPR013545">
    <property type="entry name" value="T2SS_protein-GspG_C"/>
</dbReference>
<dbReference type="InterPro" id="IPR012902">
    <property type="entry name" value="N_methyl_site"/>
</dbReference>
<feature type="domain" description="Type II secretion system protein GspG C-terminal" evidence="12">
    <location>
        <begin position="45"/>
        <end position="153"/>
    </location>
</feature>
<gene>
    <name evidence="13" type="primary">gspG</name>
    <name evidence="13" type="ORF">WB794_02055</name>
</gene>
<evidence type="ECO:0000313" key="13">
    <source>
        <dbReference type="EMBL" id="MEJ1248463.1"/>
    </source>
</evidence>
<accession>A0AAW9R2Q4</accession>
<dbReference type="PANTHER" id="PTHR30093">
    <property type="entry name" value="GENERAL SECRETION PATHWAY PROTEIN G"/>
    <property type="match status" value="1"/>
</dbReference>
<comment type="similarity">
    <text evidence="2">Belongs to the GSP G family.</text>
</comment>
<evidence type="ECO:0000313" key="14">
    <source>
        <dbReference type="Proteomes" id="UP001364472"/>
    </source>
</evidence>
<feature type="region of interest" description="Disordered" evidence="10">
    <location>
        <begin position="134"/>
        <end position="155"/>
    </location>
</feature>
<evidence type="ECO:0000256" key="3">
    <source>
        <dbReference type="ARBA" id="ARBA00020042"/>
    </source>
</evidence>
<dbReference type="InterPro" id="IPR010054">
    <property type="entry name" value="Type2_sec_GspG"/>
</dbReference>
<evidence type="ECO:0000256" key="5">
    <source>
        <dbReference type="ARBA" id="ARBA00022481"/>
    </source>
</evidence>
<dbReference type="InterPro" id="IPR000983">
    <property type="entry name" value="Bac_GSPG_pilin"/>
</dbReference>
<dbReference type="PRINTS" id="PR00813">
    <property type="entry name" value="BCTERIALGSPG"/>
</dbReference>
<dbReference type="Pfam" id="PF07963">
    <property type="entry name" value="N_methyl"/>
    <property type="match status" value="1"/>
</dbReference>
<dbReference type="GO" id="GO:0015628">
    <property type="term" value="P:protein secretion by the type II secretion system"/>
    <property type="evidence" value="ECO:0007669"/>
    <property type="project" value="InterPro"/>
</dbReference>
<dbReference type="InterPro" id="IPR045584">
    <property type="entry name" value="Pilin-like"/>
</dbReference>
<dbReference type="RefSeq" id="WP_337334179.1">
    <property type="nucleotide sequence ID" value="NZ_JBBDHC010000002.1"/>
</dbReference>
<dbReference type="SUPFAM" id="SSF54523">
    <property type="entry name" value="Pili subunits"/>
    <property type="match status" value="1"/>
</dbReference>
<evidence type="ECO:0000256" key="11">
    <source>
        <dbReference type="SAM" id="Phobius"/>
    </source>
</evidence>
<name>A0AAW9R2Q4_9GAMM</name>
<dbReference type="GO" id="GO:0015627">
    <property type="term" value="C:type II protein secretion system complex"/>
    <property type="evidence" value="ECO:0007669"/>
    <property type="project" value="InterPro"/>
</dbReference>
<dbReference type="PROSITE" id="PS00409">
    <property type="entry name" value="PROKAR_NTER_METHYL"/>
    <property type="match status" value="1"/>
</dbReference>
<sequence length="155" mass="17106">MLPIRRSTTSRRTRAESRMRGFTLIEVLVVVVILGILAAFVVPKFFDKPGEARQVKARADIQALSTALNMYRLDNFTYPSTNQGLEALVSQPGGLPEARNWKAGGYIDRLPKDPWGRDYAYLSPGQRGDFDLYSLGADGQPGGEGENADIASWDN</sequence>